<comment type="caution">
    <text evidence="4">The sequence shown here is derived from an EMBL/GenBank/DDBJ whole genome shotgun (WGS) entry which is preliminary data.</text>
</comment>
<dbReference type="AlphaFoldDB" id="A0A3M7P0V6"/>
<evidence type="ECO:0000256" key="2">
    <source>
        <dbReference type="ARBA" id="ARBA00093469"/>
    </source>
</evidence>
<feature type="domain" description="COMM" evidence="3">
    <location>
        <begin position="52"/>
        <end position="121"/>
    </location>
</feature>
<dbReference type="InterPro" id="IPR037355">
    <property type="entry name" value="COMMD3"/>
</dbReference>
<dbReference type="OrthoDB" id="1917519at2759"/>
<comment type="similarity">
    <text evidence="2">Belongs to the COMM domain-containing protein 3 family.</text>
</comment>
<gene>
    <name evidence="4" type="ORF">BpHYR1_033103</name>
</gene>
<organism evidence="4 5">
    <name type="scientific">Brachionus plicatilis</name>
    <name type="common">Marine rotifer</name>
    <name type="synonym">Brachionus muelleri</name>
    <dbReference type="NCBI Taxonomy" id="10195"/>
    <lineage>
        <taxon>Eukaryota</taxon>
        <taxon>Metazoa</taxon>
        <taxon>Spiralia</taxon>
        <taxon>Gnathifera</taxon>
        <taxon>Rotifera</taxon>
        <taxon>Eurotatoria</taxon>
        <taxon>Monogononta</taxon>
        <taxon>Pseudotrocha</taxon>
        <taxon>Ploima</taxon>
        <taxon>Brachionidae</taxon>
        <taxon>Brachionus</taxon>
    </lineage>
</organism>
<dbReference type="EMBL" id="REGN01014293">
    <property type="protein sequence ID" value="RMZ92811.1"/>
    <property type="molecule type" value="Genomic_DNA"/>
</dbReference>
<dbReference type="PANTHER" id="PTHR31159:SF1">
    <property type="entry name" value="COMM DOMAIN-CONTAINING PROTEIN 3"/>
    <property type="match status" value="1"/>
</dbReference>
<dbReference type="STRING" id="10195.A0A3M7P0V6"/>
<sequence>MARHNLDSNLVSNFLEDIGFSNEKIGIFTQYYQEKLEIIRLFLASSTTSFPHIVDVNWRLDYIIKENNLERINEPVYLIELKIEKPGETNLSKIQFSCTVEQLQDLVFKLKEASKSVERLAQI</sequence>
<name>A0A3M7P0V6_BRAPC</name>
<reference evidence="4 5" key="1">
    <citation type="journal article" date="2018" name="Sci. Rep.">
        <title>Genomic signatures of local adaptation to the degree of environmental predictability in rotifers.</title>
        <authorList>
            <person name="Franch-Gras L."/>
            <person name="Hahn C."/>
            <person name="Garcia-Roger E.M."/>
            <person name="Carmona M.J."/>
            <person name="Serra M."/>
            <person name="Gomez A."/>
        </authorList>
    </citation>
    <scope>NUCLEOTIDE SEQUENCE [LARGE SCALE GENOMIC DNA]</scope>
    <source>
        <strain evidence="4">HYR1</strain>
    </source>
</reference>
<dbReference type="PROSITE" id="PS51269">
    <property type="entry name" value="COMM"/>
    <property type="match status" value="1"/>
</dbReference>
<dbReference type="CDD" id="cd04751">
    <property type="entry name" value="Commd3"/>
    <property type="match status" value="1"/>
</dbReference>
<dbReference type="InterPro" id="IPR017920">
    <property type="entry name" value="COMM"/>
</dbReference>
<dbReference type="GO" id="GO:0006814">
    <property type="term" value="P:sodium ion transport"/>
    <property type="evidence" value="ECO:0007669"/>
    <property type="project" value="InterPro"/>
</dbReference>
<evidence type="ECO:0000259" key="3">
    <source>
        <dbReference type="PROSITE" id="PS51269"/>
    </source>
</evidence>
<dbReference type="PANTHER" id="PTHR31159">
    <property type="entry name" value="COMM DOMAIN-CONTAINING PROTEIN 3"/>
    <property type="match status" value="1"/>
</dbReference>
<dbReference type="Pfam" id="PF07258">
    <property type="entry name" value="COMM_domain"/>
    <property type="match status" value="1"/>
</dbReference>
<dbReference type="Proteomes" id="UP000276133">
    <property type="component" value="Unassembled WGS sequence"/>
</dbReference>
<evidence type="ECO:0000313" key="5">
    <source>
        <dbReference type="Proteomes" id="UP000276133"/>
    </source>
</evidence>
<evidence type="ECO:0000313" key="4">
    <source>
        <dbReference type="EMBL" id="RMZ92811.1"/>
    </source>
</evidence>
<evidence type="ECO:0000256" key="1">
    <source>
        <dbReference type="ARBA" id="ARBA00016548"/>
    </source>
</evidence>
<proteinExistence type="inferred from homology"/>
<accession>A0A3M7P0V6</accession>
<keyword evidence="5" id="KW-1185">Reference proteome</keyword>
<protein>
    <recommendedName>
        <fullName evidence="1">COMM domain-containing protein 3</fullName>
    </recommendedName>
</protein>